<name>A0AA88A4S0_FICCA</name>
<dbReference type="PANTHER" id="PTHR34145:SF28">
    <property type="entry name" value="F-BOX DOMAIN-CONTAINING PROTEIN"/>
    <property type="match status" value="1"/>
</dbReference>
<dbReference type="InterPro" id="IPR053781">
    <property type="entry name" value="F-box_AtFBL13-like"/>
</dbReference>
<dbReference type="Pfam" id="PF23622">
    <property type="entry name" value="LRR_At1g61320_AtMIF1"/>
    <property type="match status" value="1"/>
</dbReference>
<organism evidence="2 3">
    <name type="scientific">Ficus carica</name>
    <name type="common">Common fig</name>
    <dbReference type="NCBI Taxonomy" id="3494"/>
    <lineage>
        <taxon>Eukaryota</taxon>
        <taxon>Viridiplantae</taxon>
        <taxon>Streptophyta</taxon>
        <taxon>Embryophyta</taxon>
        <taxon>Tracheophyta</taxon>
        <taxon>Spermatophyta</taxon>
        <taxon>Magnoliopsida</taxon>
        <taxon>eudicotyledons</taxon>
        <taxon>Gunneridae</taxon>
        <taxon>Pentapetalae</taxon>
        <taxon>rosids</taxon>
        <taxon>fabids</taxon>
        <taxon>Rosales</taxon>
        <taxon>Moraceae</taxon>
        <taxon>Ficeae</taxon>
        <taxon>Ficus</taxon>
    </lineage>
</organism>
<dbReference type="InterPro" id="IPR055357">
    <property type="entry name" value="LRR_At1g61320_AtMIF1"/>
</dbReference>
<dbReference type="InterPro" id="IPR032675">
    <property type="entry name" value="LRR_dom_sf"/>
</dbReference>
<accession>A0AA88A4S0</accession>
<dbReference type="SUPFAM" id="SSF52047">
    <property type="entry name" value="RNI-like"/>
    <property type="match status" value="1"/>
</dbReference>
<dbReference type="CDD" id="cd22160">
    <property type="entry name" value="F-box_AtFBL13-like"/>
    <property type="match status" value="1"/>
</dbReference>
<dbReference type="InterPro" id="IPR036047">
    <property type="entry name" value="F-box-like_dom_sf"/>
</dbReference>
<dbReference type="Proteomes" id="UP001187192">
    <property type="component" value="Unassembled WGS sequence"/>
</dbReference>
<dbReference type="SUPFAM" id="SSF81383">
    <property type="entry name" value="F-box domain"/>
    <property type="match status" value="1"/>
</dbReference>
<sequence>MDVDMISKVPDHVIHHIISLLPTVDAVRMSLLSKRWRTMWYSPALEFSDDSIGTVRFYDFVEQCLKNLKTDMHQHRETKSGITSFKLEMSMAYRGHSLQVDRWLSFLATQPHLEELDLNLVEYFCEGYYYVLPWIVLNLASLTSLNLEQVTLEACSSINLPSLKSLSLRNVEIEDEELHKYSSLKLLDICGDWEIIVVEATNLESLTFFGFYTSSYDLDSCKKIKNLSFHDRYPHYHDKYMTLIISELPLLETLALYGSSIVEIRNQNLKFLVFEKEYDWDYESRGEEVITIDAPNLVSFKYRTAYYTLDRISINSPNLLVADISLHNHKNTFSLDWYVVMIDFLHRLTALRV</sequence>
<dbReference type="InterPro" id="IPR053772">
    <property type="entry name" value="At1g61320/At1g61330-like"/>
</dbReference>
<feature type="domain" description="F-box" evidence="1">
    <location>
        <begin position="3"/>
        <end position="39"/>
    </location>
</feature>
<dbReference type="InterPro" id="IPR001810">
    <property type="entry name" value="F-box_dom"/>
</dbReference>
<evidence type="ECO:0000259" key="1">
    <source>
        <dbReference type="PROSITE" id="PS50181"/>
    </source>
</evidence>
<reference evidence="2" key="1">
    <citation type="submission" date="2023-07" db="EMBL/GenBank/DDBJ databases">
        <title>draft genome sequence of fig (Ficus carica).</title>
        <authorList>
            <person name="Takahashi T."/>
            <person name="Nishimura K."/>
        </authorList>
    </citation>
    <scope>NUCLEOTIDE SEQUENCE</scope>
</reference>
<proteinExistence type="predicted"/>
<keyword evidence="3" id="KW-1185">Reference proteome</keyword>
<evidence type="ECO:0000313" key="2">
    <source>
        <dbReference type="EMBL" id="GMN39163.1"/>
    </source>
</evidence>
<gene>
    <name evidence="2" type="ORF">TIFTF001_008394</name>
</gene>
<dbReference type="EMBL" id="BTGU01000009">
    <property type="protein sequence ID" value="GMN39163.1"/>
    <property type="molecule type" value="Genomic_DNA"/>
</dbReference>
<protein>
    <recommendedName>
        <fullName evidence="1">F-box domain-containing protein</fullName>
    </recommendedName>
</protein>
<dbReference type="Pfam" id="PF00646">
    <property type="entry name" value="F-box"/>
    <property type="match status" value="1"/>
</dbReference>
<dbReference type="PROSITE" id="PS50181">
    <property type="entry name" value="FBOX"/>
    <property type="match status" value="1"/>
</dbReference>
<dbReference type="Gene3D" id="1.20.1280.50">
    <property type="match status" value="1"/>
</dbReference>
<dbReference type="AlphaFoldDB" id="A0AA88A4S0"/>
<dbReference type="PANTHER" id="PTHR34145">
    <property type="entry name" value="OS02G0105600 PROTEIN"/>
    <property type="match status" value="1"/>
</dbReference>
<comment type="caution">
    <text evidence="2">The sequence shown here is derived from an EMBL/GenBank/DDBJ whole genome shotgun (WGS) entry which is preliminary data.</text>
</comment>
<dbReference type="SMART" id="SM00256">
    <property type="entry name" value="FBOX"/>
    <property type="match status" value="1"/>
</dbReference>
<dbReference type="Gene3D" id="3.80.10.10">
    <property type="entry name" value="Ribonuclease Inhibitor"/>
    <property type="match status" value="1"/>
</dbReference>
<evidence type="ECO:0000313" key="3">
    <source>
        <dbReference type="Proteomes" id="UP001187192"/>
    </source>
</evidence>